<feature type="chain" id="PRO_5021213831" description="Right handed beta helix domain-containing protein" evidence="1">
    <location>
        <begin position="22"/>
        <end position="981"/>
    </location>
</feature>
<dbReference type="AlphaFoldDB" id="A0A4Y5YLN9"/>
<dbReference type="Proteomes" id="UP000316125">
    <property type="component" value="Chromosome"/>
</dbReference>
<protein>
    <recommendedName>
        <fullName evidence="4">Right handed beta helix domain-containing protein</fullName>
    </recommendedName>
</protein>
<evidence type="ECO:0000313" key="2">
    <source>
        <dbReference type="EMBL" id="QDE33456.1"/>
    </source>
</evidence>
<dbReference type="EMBL" id="CP041040">
    <property type="protein sequence ID" value="QDE33456.1"/>
    <property type="molecule type" value="Genomic_DNA"/>
</dbReference>
<keyword evidence="1" id="KW-0732">Signal</keyword>
<sequence>MTLAIAAGLLTPIAIANVAQAATELLVDSLGLEAAAGSLTDGICESTVGTCTLRAAIQESNAMNGAPGEVKIGVDPDFAGGNIAITNTAANRMVSTNLYAANGAVAGGVGGDSGASYEVTAPVTIDLEHKITVHPAGAGDLALVPFHLNGPDIILRAVDDVWGGETSIYIGPMAKRVTLDEIEIQTGTYYPERFFVVRGGAEEITVSNSTIGGFASNERDWNWGVVDGTSASFPVKGLTVTGNTFVAGDASGACNGSTAAGCTSTPVDAYEQHITDLEFTDNVVPNINRSSSSEARALDLRYATVGELKVSGNAFTAPYYRARQAVVDLAYATLDSFEIIGNDFTQMSGNGDVDDSAAAIVLPTDRRIGSAGTIADNQFVATGTMNTQAVYWDGLEPPDSATNLADSRVSIVDNHFDGFSTSTSRSGIRMTQTGVVEIARNTFGARSGSQANTVLEEFTGNGSVAATLVSNMNASANAKLNTWWPTARTSANVQTTPIVATECTVPLEVAPPADAVNTTDYTAGRYPAVPVALDVYWTQGNDAEVYLGRYDVAADERQTLQVALPMPGDELLETNNGVGPVDPISGAVTGALRVQTIEPGTGAASQYSRVAVIDGSCRPVLTIAQATTQNEETHARDLHFTLTSSMQLDTSTVASDDFVLEATSATSEGLDGVIAGISTIDPGRLNPRIVSVTEVAGSSGTQFDVVVRVDDTAQVTVTIGEGTVAIPTGLANISAATTGNERATDNVVTFVNPISAQPSKFTVVTGDERGKNFTYMLAAGAPAPTEQLKFTTSISQPAGTPELSLSTPAPVINGGASQTTAIVVTAAAGDAEAGTKTTIAATVASGDTNYDGLLVPDVTPYLYATDPVINIAKRAYIDVVDSSSVAQIEATGTPAPRDSRLTDGQPVCFVYTVSNTCVDDWVTVLRDIQVRDSDERLGDAGFIGTVPSLASGDSVKLFSCVSLIPEDTTAGGPIAESGEAP</sequence>
<dbReference type="OrthoDB" id="4983773at2"/>
<accession>A0A4Y5YLN9</accession>
<evidence type="ECO:0000313" key="3">
    <source>
        <dbReference type="Proteomes" id="UP000316125"/>
    </source>
</evidence>
<dbReference type="RefSeq" id="WP_140035753.1">
    <property type="nucleotide sequence ID" value="NZ_CP041040.1"/>
</dbReference>
<proteinExistence type="predicted"/>
<gene>
    <name evidence="2" type="ORF">FIV50_00730</name>
</gene>
<evidence type="ECO:0000256" key="1">
    <source>
        <dbReference type="SAM" id="SignalP"/>
    </source>
</evidence>
<evidence type="ECO:0008006" key="4">
    <source>
        <dbReference type="Google" id="ProtNLM"/>
    </source>
</evidence>
<reference evidence="2 3" key="1">
    <citation type="submission" date="2019-06" db="EMBL/GenBank/DDBJ databases">
        <title>Complete genome of Microbacterium foliorum M2.</title>
        <authorList>
            <person name="Cao G."/>
        </authorList>
    </citation>
    <scope>NUCLEOTIDE SEQUENCE [LARGE SCALE GENOMIC DNA]</scope>
    <source>
        <strain evidence="2 3">M2</strain>
    </source>
</reference>
<feature type="signal peptide" evidence="1">
    <location>
        <begin position="1"/>
        <end position="21"/>
    </location>
</feature>
<organism evidence="2 3">
    <name type="scientific">Microbacterium foliorum</name>
    <dbReference type="NCBI Taxonomy" id="104336"/>
    <lineage>
        <taxon>Bacteria</taxon>
        <taxon>Bacillati</taxon>
        <taxon>Actinomycetota</taxon>
        <taxon>Actinomycetes</taxon>
        <taxon>Micrococcales</taxon>
        <taxon>Microbacteriaceae</taxon>
        <taxon>Microbacterium</taxon>
    </lineage>
</organism>
<name>A0A4Y5YLN9_9MICO</name>